<dbReference type="Gene3D" id="1.25.10.10">
    <property type="entry name" value="Leucine-rich Repeat Variant"/>
    <property type="match status" value="2"/>
</dbReference>
<evidence type="ECO:0000313" key="1">
    <source>
        <dbReference type="EMBL" id="KAK1934336.1"/>
    </source>
</evidence>
<accession>A0AAD9G9F8</accession>
<dbReference type="InterPro" id="IPR011989">
    <property type="entry name" value="ARM-like"/>
</dbReference>
<protein>
    <recommendedName>
        <fullName evidence="3">Exportin-1/Importin-beta-like domain-containing protein</fullName>
    </recommendedName>
</protein>
<reference evidence="1" key="2">
    <citation type="submission" date="2021-05" db="EMBL/GenBank/DDBJ databases">
        <authorList>
            <person name="Pain A."/>
        </authorList>
    </citation>
    <scope>NUCLEOTIDE SEQUENCE</scope>
    <source>
        <strain evidence="1">1802A</strain>
    </source>
</reference>
<name>A0AAD9G9F8_BABDI</name>
<dbReference type="InterPro" id="IPR016024">
    <property type="entry name" value="ARM-type_fold"/>
</dbReference>
<keyword evidence="2" id="KW-1185">Reference proteome</keyword>
<reference evidence="1" key="1">
    <citation type="journal article" date="2014" name="Nucleic Acids Res.">
        <title>The evolutionary dynamics of variant antigen genes in Babesia reveal a history of genomic innovation underlying host-parasite interaction.</title>
        <authorList>
            <person name="Jackson A.P."/>
            <person name="Otto T.D."/>
            <person name="Darby A."/>
            <person name="Ramaprasad A."/>
            <person name="Xia D."/>
            <person name="Echaide I.E."/>
            <person name="Farber M."/>
            <person name="Gahlot S."/>
            <person name="Gamble J."/>
            <person name="Gupta D."/>
            <person name="Gupta Y."/>
            <person name="Jackson L."/>
            <person name="Malandrin L."/>
            <person name="Malas T.B."/>
            <person name="Moussa E."/>
            <person name="Nair M."/>
            <person name="Reid A.J."/>
            <person name="Sanders M."/>
            <person name="Sharma J."/>
            <person name="Tracey A."/>
            <person name="Quail M.A."/>
            <person name="Weir W."/>
            <person name="Wastling J.M."/>
            <person name="Hall N."/>
            <person name="Willadsen P."/>
            <person name="Lingelbach K."/>
            <person name="Shiels B."/>
            <person name="Tait A."/>
            <person name="Berriman M."/>
            <person name="Allred D.R."/>
            <person name="Pain A."/>
        </authorList>
    </citation>
    <scope>NUCLEOTIDE SEQUENCE</scope>
    <source>
        <strain evidence="1">1802A</strain>
    </source>
</reference>
<dbReference type="SUPFAM" id="SSF48371">
    <property type="entry name" value="ARM repeat"/>
    <property type="match status" value="1"/>
</dbReference>
<gene>
    <name evidence="1" type="ORF">X943_000084</name>
</gene>
<sequence>MVSRELVEAVFAAHKGSYGATQQLQRLVEPQKEPPVPGAALELQRQLLFTYDALSALTQLSHMRSDDVVLAFVPKTAGAVTHENYVECVDLLRFYGFTLLVKFVENNWHKLSDDLKSRCKRDVESVFACGRSESTIAAEYNSLALPKVSQYAATIAIREWSKGWTEFIPLCLQSINAHFASLGAGANESKQAMAELCIFGSILSEISVDVSDCMDNKVLYKKRHQILNLLHNHICDIFLMLHRVIMLGMLKGQPHMLQLVVTIFRNLSAIMDGYIFVEFDVDEFLRGNIGAAKRSDVIQALYNICVNVAHRELNVPKRPDFDFTSETLYKGKLDRFVRNLVAVGESVPLDCSLDTACEELQLAQAIKVLLEKNGLYVLSSVSADSLKILSEYILTRLVMHPSLQIATCAVTLLNVLIRRVTALGEAHLAGEYHNGVFVPNPALQWLDFRRVLLVLFVRCLKIGNAGVQQGVGELGSTATVDAFIAEAVGSPLLKSQHWSKLLFAYIPIDDEFCVGQLKNFEPRFAALRSAILNCVAVLATVSHDYMNLSIKALADIFTSVQRVVMDSPCLYGGSVCTMEGISEKRLHWSCNKLVFFDGTCFMFESALFRLRSVTIDNPSTVDHVKTPEWMQPQSANAVLHTAQSKAGGNMVDTWITSALTYLLHMLSLPLPSVHGAQLEVRRLSMLSSSAVLLLYNKEPMERILEHVVGLLLLQESGNTDVTKVHKAALVTLIAICKYCSRLVSHYVEPIIQRVQHCLSTTENESARDLLLESMVALTSCMQNFETQRRLSHEIITPYTDEINAVASKLTAVKPEERSQYLFDLLYDSSAGTVANALVMSPLVRNRTSGSGGGTYMLDNGCKCLRRALSMSLSIIKCSVVPWGQEHRTKGGFLDRGRVRHPLEDILPELLTAVCTILSALSGMWKPAFRGHNEWRQVVLSPGEEEWISLQGFNEAIATEDSLRRIVESVFKIPSTMDTKLVRQCRRHDFLLRQSALKLCGEIFTTANTHQIDLFTPSQETIIAQALVEPLNWVAMSHLSQFLKLAVIPAKLSLRPVLSKMVSIVMERVNMEWKALNRVQRNLLDEGDKVSGSASAESRILHLYYLRVYACIETGIQVLALVATIFKTRSLQTVESEVDCGSDEVVMVSTPISEQVSVVFGCQEFMTCILQCLCSAICWPHCRLVKEGLRLLRTYAKIAPALDSNSVKLAESFASEVLRVLHNQLRMKRTFDPLNLGNDEAQGSTTTAYKRFWSNTKDGSTNYIKEFVNTMCTFYECLVRCQPGVTSILSQGEINVQVLLTFSSVVDTVKLLTPYLQEHECLTFLKNMITQNSVMSRSMLQTGIEENILVGGGSLLSNSLQDQKESTNAKIAQFSASILETRSAQEIEKRNSDESDDFLNSDIAYLLFE</sequence>
<organism evidence="1 2">
    <name type="scientific">Babesia divergens</name>
    <dbReference type="NCBI Taxonomy" id="32595"/>
    <lineage>
        <taxon>Eukaryota</taxon>
        <taxon>Sar</taxon>
        <taxon>Alveolata</taxon>
        <taxon>Apicomplexa</taxon>
        <taxon>Aconoidasida</taxon>
        <taxon>Piroplasmida</taxon>
        <taxon>Babesiidae</taxon>
        <taxon>Babesia</taxon>
    </lineage>
</organism>
<comment type="caution">
    <text evidence="1">The sequence shown here is derived from an EMBL/GenBank/DDBJ whole genome shotgun (WGS) entry which is preliminary data.</text>
</comment>
<evidence type="ECO:0008006" key="3">
    <source>
        <dbReference type="Google" id="ProtNLM"/>
    </source>
</evidence>
<proteinExistence type="predicted"/>
<dbReference type="EMBL" id="JAHBMH010000063">
    <property type="protein sequence ID" value="KAK1934336.1"/>
    <property type="molecule type" value="Genomic_DNA"/>
</dbReference>
<dbReference type="Proteomes" id="UP001195914">
    <property type="component" value="Unassembled WGS sequence"/>
</dbReference>
<evidence type="ECO:0000313" key="2">
    <source>
        <dbReference type="Proteomes" id="UP001195914"/>
    </source>
</evidence>